<accession>A0A1H8JIN6</accession>
<gene>
    <name evidence="5" type="ORF">SAMN05216388_100594</name>
</gene>
<keyword evidence="2" id="KW-0547">Nucleotide-binding</keyword>
<dbReference type="InterPro" id="IPR045864">
    <property type="entry name" value="aa-tRNA-synth_II/BPL/LPL"/>
</dbReference>
<evidence type="ECO:0000313" key="6">
    <source>
        <dbReference type="Proteomes" id="UP000198775"/>
    </source>
</evidence>
<dbReference type="InterPro" id="IPR013196">
    <property type="entry name" value="HTH_11"/>
</dbReference>
<dbReference type="Pfam" id="PF08279">
    <property type="entry name" value="HTH_11"/>
    <property type="match status" value="1"/>
</dbReference>
<dbReference type="Gene3D" id="2.30.30.100">
    <property type="match status" value="1"/>
</dbReference>
<dbReference type="CDD" id="cd00090">
    <property type="entry name" value="HTH_ARSR"/>
    <property type="match status" value="1"/>
</dbReference>
<evidence type="ECO:0000259" key="4">
    <source>
        <dbReference type="PROSITE" id="PS51733"/>
    </source>
</evidence>
<feature type="domain" description="BPL/LPL catalytic" evidence="4">
    <location>
        <begin position="62"/>
        <end position="250"/>
    </location>
</feature>
<dbReference type="SUPFAM" id="SSF46785">
    <property type="entry name" value="Winged helix' DNA-binding domain"/>
    <property type="match status" value="1"/>
</dbReference>
<sequence length="311" mass="33242">MQKTRHRVLDAIADGPVPGPALADRLDVSRAAVWKHIEALRDAGFSIDGGDDGYELVSIPEFGGEAVEFGLDAPFEVEYHDTIPSTNDRARELADEGREDVVVLADEQTGGRGRLDRAWTAPSGGIWLSILLRPTVPPADAPAFTLAAAVATTRAAREAGVDAAIKWPNDVLVADGDGGQRKLTGILTEMEGEADRVSWVVVGIGINANVDAADLVDGATSLRAENGDVNRRVFTQRVLEEFHELRSNLDSVVPAWRDLADTLGRRVRVDTPGGEVVGEAVDIEFPGTLVVETDDGTVRVSAGDCEHLRPV</sequence>
<dbReference type="InterPro" id="IPR030855">
    <property type="entry name" value="Bifunct_BirA"/>
</dbReference>
<dbReference type="GO" id="GO:0005737">
    <property type="term" value="C:cytoplasm"/>
    <property type="evidence" value="ECO:0007669"/>
    <property type="project" value="TreeGrafter"/>
</dbReference>
<dbReference type="InterPro" id="IPR004143">
    <property type="entry name" value="BPL_LPL_catalytic"/>
</dbReference>
<dbReference type="GO" id="GO:0004077">
    <property type="term" value="F:biotin--[biotin carboxyl-carrier protein] ligase activity"/>
    <property type="evidence" value="ECO:0007669"/>
    <property type="project" value="InterPro"/>
</dbReference>
<evidence type="ECO:0000256" key="3">
    <source>
        <dbReference type="ARBA" id="ARBA00022840"/>
    </source>
</evidence>
<proteinExistence type="inferred from homology"/>
<name>A0A1H8JIN6_9EURY</name>
<evidence type="ECO:0000313" key="5">
    <source>
        <dbReference type="EMBL" id="SEN80600.1"/>
    </source>
</evidence>
<dbReference type="GO" id="GO:0006355">
    <property type="term" value="P:regulation of DNA-templated transcription"/>
    <property type="evidence" value="ECO:0007669"/>
    <property type="project" value="InterPro"/>
</dbReference>
<dbReference type="GO" id="GO:0005524">
    <property type="term" value="F:ATP binding"/>
    <property type="evidence" value="ECO:0007669"/>
    <property type="project" value="UniProtKB-KW"/>
</dbReference>
<dbReference type="InterPro" id="IPR036388">
    <property type="entry name" value="WH-like_DNA-bd_sf"/>
</dbReference>
<dbReference type="EMBL" id="FOCX01000005">
    <property type="protein sequence ID" value="SEN80600.1"/>
    <property type="molecule type" value="Genomic_DNA"/>
</dbReference>
<dbReference type="InterPro" id="IPR008988">
    <property type="entry name" value="Transcriptional_repressor_C"/>
</dbReference>
<dbReference type="InterPro" id="IPR004408">
    <property type="entry name" value="Biotin_CoA_COase_ligase"/>
</dbReference>
<dbReference type="SUPFAM" id="SSF50037">
    <property type="entry name" value="C-terminal domain of transcriptional repressors"/>
    <property type="match status" value="1"/>
</dbReference>
<dbReference type="OrthoDB" id="46252at2157"/>
<dbReference type="CDD" id="cd16442">
    <property type="entry name" value="BPL"/>
    <property type="match status" value="1"/>
</dbReference>
<organism evidence="5 6">
    <name type="scientific">Halorientalis persicus</name>
    <dbReference type="NCBI Taxonomy" id="1367881"/>
    <lineage>
        <taxon>Archaea</taxon>
        <taxon>Methanobacteriati</taxon>
        <taxon>Methanobacteriota</taxon>
        <taxon>Stenosarchaea group</taxon>
        <taxon>Halobacteria</taxon>
        <taxon>Halobacteriales</taxon>
        <taxon>Haloarculaceae</taxon>
        <taxon>Halorientalis</taxon>
    </lineage>
</organism>
<dbReference type="Pfam" id="PF03099">
    <property type="entry name" value="BPL_LplA_LipB"/>
    <property type="match status" value="1"/>
</dbReference>
<dbReference type="InterPro" id="IPR036390">
    <property type="entry name" value="WH_DNA-bd_sf"/>
</dbReference>
<keyword evidence="3" id="KW-0067">ATP-binding</keyword>
<dbReference type="SUPFAM" id="SSF55681">
    <property type="entry name" value="Class II aaRS and biotin synthetases"/>
    <property type="match status" value="1"/>
</dbReference>
<protein>
    <submittedName>
        <fullName evidence="5">BirA family transcriptional regulator, biotin operon repressor / biotin-[acetyl-CoA-carboxylase] ligase</fullName>
    </submittedName>
</protein>
<dbReference type="Pfam" id="PF02237">
    <property type="entry name" value="BPL_C"/>
    <property type="match status" value="1"/>
</dbReference>
<evidence type="ECO:0000256" key="1">
    <source>
        <dbReference type="ARBA" id="ARBA00022598"/>
    </source>
</evidence>
<keyword evidence="6" id="KW-1185">Reference proteome</keyword>
<dbReference type="PANTHER" id="PTHR12835:SF5">
    <property type="entry name" value="BIOTIN--PROTEIN LIGASE"/>
    <property type="match status" value="1"/>
</dbReference>
<dbReference type="PANTHER" id="PTHR12835">
    <property type="entry name" value="BIOTIN PROTEIN LIGASE"/>
    <property type="match status" value="1"/>
</dbReference>
<dbReference type="NCBIfam" id="TIGR00121">
    <property type="entry name" value="birA_ligase"/>
    <property type="match status" value="1"/>
</dbReference>
<dbReference type="AlphaFoldDB" id="A0A1H8JIN6"/>
<dbReference type="InterPro" id="IPR003142">
    <property type="entry name" value="BPL_C"/>
</dbReference>
<dbReference type="PROSITE" id="PS51733">
    <property type="entry name" value="BPL_LPL_CATALYTIC"/>
    <property type="match status" value="1"/>
</dbReference>
<dbReference type="Gene3D" id="1.10.10.10">
    <property type="entry name" value="Winged helix-like DNA-binding domain superfamily/Winged helix DNA-binding domain"/>
    <property type="match status" value="1"/>
</dbReference>
<keyword evidence="1 5" id="KW-0436">Ligase</keyword>
<dbReference type="InterPro" id="IPR011991">
    <property type="entry name" value="ArsR-like_HTH"/>
</dbReference>
<dbReference type="Proteomes" id="UP000198775">
    <property type="component" value="Unassembled WGS sequence"/>
</dbReference>
<dbReference type="RefSeq" id="WP_092658849.1">
    <property type="nucleotide sequence ID" value="NZ_FOCX01000005.1"/>
</dbReference>
<dbReference type="Gene3D" id="3.30.930.10">
    <property type="entry name" value="Bira Bifunctional Protein, Domain 2"/>
    <property type="match status" value="1"/>
</dbReference>
<dbReference type="HAMAP" id="MF_00978">
    <property type="entry name" value="Bifunct_BirA"/>
    <property type="match status" value="1"/>
</dbReference>
<evidence type="ECO:0000256" key="2">
    <source>
        <dbReference type="ARBA" id="ARBA00022741"/>
    </source>
</evidence>
<reference evidence="6" key="1">
    <citation type="submission" date="2016-10" db="EMBL/GenBank/DDBJ databases">
        <authorList>
            <person name="Varghese N."/>
            <person name="Submissions S."/>
        </authorList>
    </citation>
    <scope>NUCLEOTIDE SEQUENCE [LARGE SCALE GENOMIC DNA]</scope>
    <source>
        <strain evidence="6">IBRC-M 10043</strain>
    </source>
</reference>